<dbReference type="EMBL" id="HBNS01013343">
    <property type="protein sequence ID" value="CAE4599302.1"/>
    <property type="molecule type" value="Transcribed_RNA"/>
</dbReference>
<sequence>MTLVVLAFETSSRAAARNLATELNCKLVDVDSLYGVDPSLLGQEYAFCAISEVAIAAATGRVIVVCSVDAFFRNKRQGKSLIIKDKLKKMLCSSTIDMVALLPQTTNVPDYVSDNMRIIRHTDDADPSIKSFAQCAPPPVTRTFLACNQLRVIYLDAEETARHETILFDADSAQSVSFCDLSPLESSIEGVKVVVPQANGCSLICLPPRIVSEDTRYGQHITLKPGRTESGKARMPAKMRMVAKSIEKKEVVCIISEDDKIDLSVCKHENVRVRPIAWAFDVFV</sequence>
<name>A0A7S4R015_9STRA</name>
<dbReference type="AlphaFoldDB" id="A0A7S4R015"/>
<reference evidence="1" key="1">
    <citation type="submission" date="2021-01" db="EMBL/GenBank/DDBJ databases">
        <authorList>
            <person name="Corre E."/>
            <person name="Pelletier E."/>
            <person name="Niang G."/>
            <person name="Scheremetjew M."/>
            <person name="Finn R."/>
            <person name="Kale V."/>
            <person name="Holt S."/>
            <person name="Cochrane G."/>
            <person name="Meng A."/>
            <person name="Brown T."/>
            <person name="Cohen L."/>
        </authorList>
    </citation>
    <scope>NUCLEOTIDE SEQUENCE</scope>
    <source>
        <strain evidence="1">GSO104</strain>
    </source>
</reference>
<gene>
    <name evidence="1" type="ORF">DBRI00130_LOCUS10762</name>
</gene>
<proteinExistence type="predicted"/>
<organism evidence="1">
    <name type="scientific">Ditylum brightwellii</name>
    <dbReference type="NCBI Taxonomy" id="49249"/>
    <lineage>
        <taxon>Eukaryota</taxon>
        <taxon>Sar</taxon>
        <taxon>Stramenopiles</taxon>
        <taxon>Ochrophyta</taxon>
        <taxon>Bacillariophyta</taxon>
        <taxon>Mediophyceae</taxon>
        <taxon>Lithodesmiophycidae</taxon>
        <taxon>Lithodesmiales</taxon>
        <taxon>Lithodesmiaceae</taxon>
        <taxon>Ditylum</taxon>
    </lineage>
</organism>
<protein>
    <submittedName>
        <fullName evidence="1">Uncharacterized protein</fullName>
    </submittedName>
</protein>
<evidence type="ECO:0000313" key="1">
    <source>
        <dbReference type="EMBL" id="CAE4599302.1"/>
    </source>
</evidence>
<accession>A0A7S4R015</accession>